<evidence type="ECO:0000259" key="3">
    <source>
        <dbReference type="PROSITE" id="PS50112"/>
    </source>
</evidence>
<dbReference type="InterPro" id="IPR052163">
    <property type="entry name" value="DGC-Regulatory_Protein"/>
</dbReference>
<protein>
    <submittedName>
        <fullName evidence="6">PAS domain S-box-containing protein/diguanylate cyclase (GGDEF)-like protein</fullName>
    </submittedName>
</protein>
<reference evidence="6 7" key="1">
    <citation type="submission" date="2018-02" db="EMBL/GenBank/DDBJ databases">
        <title>Subsurface microbial communities from deep shales in Ohio and West Virginia, USA.</title>
        <authorList>
            <person name="Wrighton K."/>
        </authorList>
    </citation>
    <scope>NUCLEOTIDE SEQUENCE [LARGE SCALE GENOMIC DNA]</scope>
    <source>
        <strain evidence="6 7">OWC-DMM</strain>
    </source>
</reference>
<proteinExistence type="predicted"/>
<dbReference type="CDD" id="cd00130">
    <property type="entry name" value="PAS"/>
    <property type="match status" value="1"/>
</dbReference>
<gene>
    <name evidence="6" type="ORF">B0F87_10963</name>
</gene>
<dbReference type="SUPFAM" id="SSF55785">
    <property type="entry name" value="PYP-like sensor domain (PAS domain)"/>
    <property type="match status" value="1"/>
</dbReference>
<dbReference type="InterPro" id="IPR001638">
    <property type="entry name" value="Solute-binding_3/MltF_N"/>
</dbReference>
<dbReference type="NCBIfam" id="TIGR00254">
    <property type="entry name" value="GGDEF"/>
    <property type="match status" value="1"/>
</dbReference>
<dbReference type="SMART" id="SM00267">
    <property type="entry name" value="GGDEF"/>
    <property type="match status" value="1"/>
</dbReference>
<dbReference type="Proteomes" id="UP000240010">
    <property type="component" value="Unassembled WGS sequence"/>
</dbReference>
<dbReference type="PROSITE" id="PS50887">
    <property type="entry name" value="GGDEF"/>
    <property type="match status" value="1"/>
</dbReference>
<dbReference type="InterPro" id="IPR000014">
    <property type="entry name" value="PAS"/>
</dbReference>
<dbReference type="PANTHER" id="PTHR46663:SF2">
    <property type="entry name" value="GGDEF DOMAIN-CONTAINING PROTEIN"/>
    <property type="match status" value="1"/>
</dbReference>
<dbReference type="InterPro" id="IPR043128">
    <property type="entry name" value="Rev_trsase/Diguanyl_cyclase"/>
</dbReference>
<dbReference type="Pfam" id="PF13426">
    <property type="entry name" value="PAS_9"/>
    <property type="match status" value="1"/>
</dbReference>
<dbReference type="Pfam" id="PF00497">
    <property type="entry name" value="SBP_bac_3"/>
    <property type="match status" value="1"/>
</dbReference>
<comment type="caution">
    <text evidence="6">The sequence shown here is derived from an EMBL/GenBank/DDBJ whole genome shotgun (WGS) entry which is preliminary data.</text>
</comment>
<dbReference type="InterPro" id="IPR029787">
    <property type="entry name" value="Nucleotide_cyclase"/>
</dbReference>
<dbReference type="NCBIfam" id="TIGR00229">
    <property type="entry name" value="sensory_box"/>
    <property type="match status" value="1"/>
</dbReference>
<dbReference type="GO" id="GO:0003824">
    <property type="term" value="F:catalytic activity"/>
    <property type="evidence" value="ECO:0007669"/>
    <property type="project" value="UniProtKB-ARBA"/>
</dbReference>
<feature type="domain" description="PAC" evidence="4">
    <location>
        <begin position="445"/>
        <end position="497"/>
    </location>
</feature>
<dbReference type="Gene3D" id="3.40.190.10">
    <property type="entry name" value="Periplasmic binding protein-like II"/>
    <property type="match status" value="2"/>
</dbReference>
<dbReference type="FunFam" id="3.30.70.270:FF:000001">
    <property type="entry name" value="Diguanylate cyclase domain protein"/>
    <property type="match status" value="1"/>
</dbReference>
<dbReference type="InterPro" id="IPR000700">
    <property type="entry name" value="PAS-assoc_C"/>
</dbReference>
<dbReference type="SMART" id="SM00062">
    <property type="entry name" value="PBPb"/>
    <property type="match status" value="1"/>
</dbReference>
<dbReference type="InterPro" id="IPR035965">
    <property type="entry name" value="PAS-like_dom_sf"/>
</dbReference>
<dbReference type="PROSITE" id="PS50112">
    <property type="entry name" value="PAS"/>
    <property type="match status" value="1"/>
</dbReference>
<name>A0A2S6HAG1_9GAMM</name>
<feature type="domain" description="GGDEF" evidence="5">
    <location>
        <begin position="529"/>
        <end position="660"/>
    </location>
</feature>
<dbReference type="SUPFAM" id="SSF55073">
    <property type="entry name" value="Nucleotide cyclase"/>
    <property type="match status" value="1"/>
</dbReference>
<dbReference type="Pfam" id="PF00990">
    <property type="entry name" value="GGDEF"/>
    <property type="match status" value="1"/>
</dbReference>
<dbReference type="AlphaFoldDB" id="A0A2S6HAG1"/>
<keyword evidence="2" id="KW-0472">Membrane</keyword>
<dbReference type="RefSeq" id="WP_104429776.1">
    <property type="nucleotide sequence ID" value="NZ_PTIZ01000009.1"/>
</dbReference>
<evidence type="ECO:0000313" key="7">
    <source>
        <dbReference type="Proteomes" id="UP000240010"/>
    </source>
</evidence>
<evidence type="ECO:0000256" key="2">
    <source>
        <dbReference type="SAM" id="Phobius"/>
    </source>
</evidence>
<dbReference type="CDD" id="cd01949">
    <property type="entry name" value="GGDEF"/>
    <property type="match status" value="1"/>
</dbReference>
<feature type="transmembrane region" description="Helical" evidence="2">
    <location>
        <begin position="26"/>
        <end position="45"/>
    </location>
</feature>
<sequence length="669" mass="76338">MHVLNQDRECLTSVLSPILKTDLSQAMHYLVSLFFFIFFVNVAAADDFDAKVSSQNKVDPVVQLTVKERAWLANHKKIRIAFDGSLPPYSFINDSGQLEGIAIEVMNALSKRLGITFETYPNTSWNKLYEAAAAHKVDVVATMVNRPDRRQLFIFTQPYLIKSLVIMTKRDNTTIKNQSDLVGKTVTMVKGYQFVDRVIKELPSVTPYFVVSMLDGLKAVSTEKADAAITFMATASYLQTKYLLTDLKIAAFYDLNRANESINESIAVRNDWPVLADILRKALVTISEEEMQNIHAKWVPSIKPSIDYELIRKMVAAFVIVLVLLLLWIARVRRQNKKIERSKTEVQTTNKILQALKSDLEHLVVKRTAELHSSEHKFRSLVENLRNEYFFYQRDCKGIFTYISPSITNILGYTVDEFMIHYHEYLTDNPINLKIDEYSQSIHSSPYQLEIYNAQKNIHWLEVTDTPVYDEYNKYIGVDGIVHDITLRKQADDRLIWLSYYDELTGLANRRLFADQLQQIISMAHRTNDSVSLFYMDLDRFKFVNDTMGHAIGDEVLKETARRISSTLRDSDIAARLGGDEFALLLPETDAAGAAPVAEKILKKLREPYIFDELEFTLGGSIGIAVYPQNTSSGETLVHFADTAMYHAKQGKHGVSFYSESMQQKKTIG</sequence>
<feature type="transmembrane region" description="Helical" evidence="2">
    <location>
        <begin position="310"/>
        <end position="330"/>
    </location>
</feature>
<dbReference type="Gene3D" id="3.30.450.20">
    <property type="entry name" value="PAS domain"/>
    <property type="match status" value="1"/>
</dbReference>
<keyword evidence="2" id="KW-1133">Transmembrane helix</keyword>
<evidence type="ECO:0000256" key="1">
    <source>
        <dbReference type="ARBA" id="ARBA00001946"/>
    </source>
</evidence>
<dbReference type="PROSITE" id="PS50113">
    <property type="entry name" value="PAC"/>
    <property type="match status" value="1"/>
</dbReference>
<dbReference type="SUPFAM" id="SSF53850">
    <property type="entry name" value="Periplasmic binding protein-like II"/>
    <property type="match status" value="1"/>
</dbReference>
<organism evidence="6 7">
    <name type="scientific">Methylobacter tundripaludum</name>
    <dbReference type="NCBI Taxonomy" id="173365"/>
    <lineage>
        <taxon>Bacteria</taxon>
        <taxon>Pseudomonadati</taxon>
        <taxon>Pseudomonadota</taxon>
        <taxon>Gammaproteobacteria</taxon>
        <taxon>Methylococcales</taxon>
        <taxon>Methylococcaceae</taxon>
        <taxon>Methylobacter</taxon>
    </lineage>
</organism>
<dbReference type="PANTHER" id="PTHR46663">
    <property type="entry name" value="DIGUANYLATE CYCLASE DGCT-RELATED"/>
    <property type="match status" value="1"/>
</dbReference>
<comment type="cofactor">
    <cofactor evidence="1">
        <name>Mg(2+)</name>
        <dbReference type="ChEBI" id="CHEBI:18420"/>
    </cofactor>
</comment>
<feature type="domain" description="PAS" evidence="3">
    <location>
        <begin position="374"/>
        <end position="419"/>
    </location>
</feature>
<evidence type="ECO:0000259" key="5">
    <source>
        <dbReference type="PROSITE" id="PS50887"/>
    </source>
</evidence>
<keyword evidence="2" id="KW-0812">Transmembrane</keyword>
<evidence type="ECO:0000313" key="6">
    <source>
        <dbReference type="EMBL" id="PPK74420.1"/>
    </source>
</evidence>
<dbReference type="Gene3D" id="3.30.70.270">
    <property type="match status" value="1"/>
</dbReference>
<dbReference type="CDD" id="cd01007">
    <property type="entry name" value="PBP2_BvgS_HisK_like"/>
    <property type="match status" value="1"/>
</dbReference>
<dbReference type="EMBL" id="PTIZ01000009">
    <property type="protein sequence ID" value="PPK74420.1"/>
    <property type="molecule type" value="Genomic_DNA"/>
</dbReference>
<accession>A0A2S6HAG1</accession>
<evidence type="ECO:0000259" key="4">
    <source>
        <dbReference type="PROSITE" id="PS50113"/>
    </source>
</evidence>
<dbReference type="InterPro" id="IPR000160">
    <property type="entry name" value="GGDEF_dom"/>
</dbReference>